<evidence type="ECO:0000313" key="4">
    <source>
        <dbReference type="EMBL" id="CBJ29294.1"/>
    </source>
</evidence>
<dbReference type="InterPro" id="IPR002539">
    <property type="entry name" value="MaoC-like_dom"/>
</dbReference>
<protein>
    <submittedName>
        <fullName evidence="4">Uncharacterized protein</fullName>
    </submittedName>
</protein>
<dbReference type="EMBL" id="FN649737">
    <property type="protein sequence ID" value="CBJ29294.1"/>
    <property type="molecule type" value="Genomic_DNA"/>
</dbReference>
<keyword evidence="5" id="KW-1185">Reference proteome</keyword>
<dbReference type="eggNOG" id="KOG1206">
    <property type="taxonomic scope" value="Eukaryota"/>
</dbReference>
<sequence>MEGSAVDASAIVGQAEGPFAVSYTRRDLIIYALGIGAEARRFVDENDVAFSAFPTYPLVLPYKGTSSDVVPFPGRTLFVLPQALRGVVNTGGILHYDQSIDVFEPLDPRGAELASRSVVLGVYRRRGGVLLRTKTTLKDRSGRTLTETTQGTFMRGLKISGDVGPPLPPRANPPKAAPDVVAAVTVSPQQALWYRLSGDYNAIHVDPEAAKAAGLERPILHGLCSLGVAAREVLRHFCPEDLSSGLVSLYCRFSKAVLPGDVLEVKMWGRAASHVCSSGGDVNDAGNERMGSTVAGTEGAPPAAGVNGGVAIGIAKDGRSSSSLATTHARRGHRGLAPHRVGVGGSSTPTKAARKTKGRSQQQGVEEIRFEVCSPRLGGAVVVADGKAVVKRGKRLGERMLKEEVGAPRNRSRL</sequence>
<gene>
    <name evidence="4" type="ORF">Esi_0142_0040</name>
</gene>
<evidence type="ECO:0000256" key="1">
    <source>
        <dbReference type="SAM" id="MobiDB-lite"/>
    </source>
</evidence>
<dbReference type="Proteomes" id="UP000002630">
    <property type="component" value="Linkage Group LG12"/>
</dbReference>
<evidence type="ECO:0000313" key="5">
    <source>
        <dbReference type="Proteomes" id="UP000002630"/>
    </source>
</evidence>
<dbReference type="SUPFAM" id="SSF54637">
    <property type="entry name" value="Thioesterase/thiol ester dehydrase-isomerase"/>
    <property type="match status" value="2"/>
</dbReference>
<feature type="compositionally biased region" description="Basic residues" evidence="1">
    <location>
        <begin position="328"/>
        <end position="337"/>
    </location>
</feature>
<dbReference type="AlphaFoldDB" id="D7FK89"/>
<evidence type="ECO:0000259" key="2">
    <source>
        <dbReference type="Pfam" id="PF01575"/>
    </source>
</evidence>
<dbReference type="STRING" id="2880.D7FK89"/>
<dbReference type="PANTHER" id="PTHR13078:SF56">
    <property type="entry name" value="PEROXISOMAL MULTIFUNCTIONAL ENZYME TYPE 2"/>
    <property type="match status" value="1"/>
</dbReference>
<dbReference type="GO" id="GO:0044594">
    <property type="term" value="F:17-beta-hydroxysteroid dehydrogenase (NAD+) activity"/>
    <property type="evidence" value="ECO:0007669"/>
    <property type="project" value="TreeGrafter"/>
</dbReference>
<dbReference type="Gene3D" id="3.10.129.10">
    <property type="entry name" value="Hotdog Thioesterase"/>
    <property type="match status" value="2"/>
</dbReference>
<proteinExistence type="predicted"/>
<dbReference type="OrthoDB" id="60204at2759"/>
<dbReference type="InterPro" id="IPR054357">
    <property type="entry name" value="MFE-2_N"/>
</dbReference>
<feature type="domain" description="Peroxisomal multifunctional enzyme type 2-like N-terminal" evidence="3">
    <location>
        <begin position="22"/>
        <end position="156"/>
    </location>
</feature>
<dbReference type="GO" id="GO:0005777">
    <property type="term" value="C:peroxisome"/>
    <property type="evidence" value="ECO:0007669"/>
    <property type="project" value="TreeGrafter"/>
</dbReference>
<dbReference type="GO" id="GO:0003857">
    <property type="term" value="F:(3S)-3-hydroxyacyl-CoA dehydrogenase (NAD+) activity"/>
    <property type="evidence" value="ECO:0007669"/>
    <property type="project" value="TreeGrafter"/>
</dbReference>
<dbReference type="PANTHER" id="PTHR13078">
    <property type="entry name" value="PEROXISOMAL MULTIFUNCTIONAL ENZYME TYPE 2-RELATED"/>
    <property type="match status" value="1"/>
</dbReference>
<dbReference type="GO" id="GO:0004300">
    <property type="term" value="F:enoyl-CoA hydratase activity"/>
    <property type="evidence" value="ECO:0007669"/>
    <property type="project" value="TreeGrafter"/>
</dbReference>
<dbReference type="InParanoid" id="D7FK89"/>
<dbReference type="InterPro" id="IPR029069">
    <property type="entry name" value="HotDog_dom_sf"/>
</dbReference>
<organism evidence="4 5">
    <name type="scientific">Ectocarpus siliculosus</name>
    <name type="common">Brown alga</name>
    <name type="synonym">Conferva siliculosa</name>
    <dbReference type="NCBI Taxonomy" id="2880"/>
    <lineage>
        <taxon>Eukaryota</taxon>
        <taxon>Sar</taxon>
        <taxon>Stramenopiles</taxon>
        <taxon>Ochrophyta</taxon>
        <taxon>PX clade</taxon>
        <taxon>Phaeophyceae</taxon>
        <taxon>Ectocarpales</taxon>
        <taxon>Ectocarpaceae</taxon>
        <taxon>Ectocarpus</taxon>
    </lineage>
</organism>
<name>D7FK89_ECTSI</name>
<reference evidence="4 5" key="1">
    <citation type="journal article" date="2010" name="Nature">
        <title>The Ectocarpus genome and the independent evolution of multicellularity in brown algae.</title>
        <authorList>
            <person name="Cock J.M."/>
            <person name="Sterck L."/>
            <person name="Rouze P."/>
            <person name="Scornet D."/>
            <person name="Allen A.E."/>
            <person name="Amoutzias G."/>
            <person name="Anthouard V."/>
            <person name="Artiguenave F."/>
            <person name="Aury J.M."/>
            <person name="Badger J.H."/>
            <person name="Beszteri B."/>
            <person name="Billiau K."/>
            <person name="Bonnet E."/>
            <person name="Bothwell J.H."/>
            <person name="Bowler C."/>
            <person name="Boyen C."/>
            <person name="Brownlee C."/>
            <person name="Carrano C.J."/>
            <person name="Charrier B."/>
            <person name="Cho G.Y."/>
            <person name="Coelho S.M."/>
            <person name="Collen J."/>
            <person name="Corre E."/>
            <person name="Da Silva C."/>
            <person name="Delage L."/>
            <person name="Delaroque N."/>
            <person name="Dittami S.M."/>
            <person name="Doulbeau S."/>
            <person name="Elias M."/>
            <person name="Farnham G."/>
            <person name="Gachon C.M."/>
            <person name="Gschloessl B."/>
            <person name="Heesch S."/>
            <person name="Jabbari K."/>
            <person name="Jubin C."/>
            <person name="Kawai H."/>
            <person name="Kimura K."/>
            <person name="Kloareg B."/>
            <person name="Kupper F.C."/>
            <person name="Lang D."/>
            <person name="Le Bail A."/>
            <person name="Leblanc C."/>
            <person name="Lerouge P."/>
            <person name="Lohr M."/>
            <person name="Lopez P.J."/>
            <person name="Martens C."/>
            <person name="Maumus F."/>
            <person name="Michel G."/>
            <person name="Miranda-Saavedra D."/>
            <person name="Morales J."/>
            <person name="Moreau H."/>
            <person name="Motomura T."/>
            <person name="Nagasato C."/>
            <person name="Napoli C.A."/>
            <person name="Nelson D.R."/>
            <person name="Nyvall-Collen P."/>
            <person name="Peters A.F."/>
            <person name="Pommier C."/>
            <person name="Potin P."/>
            <person name="Poulain J."/>
            <person name="Quesneville H."/>
            <person name="Read B."/>
            <person name="Rensing S.A."/>
            <person name="Ritter A."/>
            <person name="Rousvoal S."/>
            <person name="Samanta M."/>
            <person name="Samson G."/>
            <person name="Schroeder D.C."/>
            <person name="Segurens B."/>
            <person name="Strittmatter M."/>
            <person name="Tonon T."/>
            <person name="Tregear J.W."/>
            <person name="Valentin K."/>
            <person name="von Dassow P."/>
            <person name="Yamagishi T."/>
            <person name="Van de Peer Y."/>
            <person name="Wincker P."/>
        </authorList>
    </citation>
    <scope>NUCLEOTIDE SEQUENCE [LARGE SCALE GENOMIC DNA]</scope>
    <source>
        <strain evidence="5">Ec32 / CCAP1310/4</strain>
    </source>
</reference>
<evidence type="ECO:0000259" key="3">
    <source>
        <dbReference type="Pfam" id="PF22622"/>
    </source>
</evidence>
<dbReference type="GO" id="GO:0006635">
    <property type="term" value="P:fatty acid beta-oxidation"/>
    <property type="evidence" value="ECO:0007669"/>
    <property type="project" value="TreeGrafter"/>
</dbReference>
<dbReference type="OMA" id="SFVRGYG"/>
<feature type="region of interest" description="Disordered" evidence="1">
    <location>
        <begin position="319"/>
        <end position="364"/>
    </location>
</feature>
<dbReference type="EMBL" id="FN648013">
    <property type="protein sequence ID" value="CBJ29294.1"/>
    <property type="molecule type" value="Genomic_DNA"/>
</dbReference>
<dbReference type="Pfam" id="PF22622">
    <property type="entry name" value="MFE-2_hydrat-2_N"/>
    <property type="match status" value="1"/>
</dbReference>
<accession>D7FK89</accession>
<feature type="domain" description="MaoC-like" evidence="2">
    <location>
        <begin position="172"/>
        <end position="271"/>
    </location>
</feature>
<dbReference type="Pfam" id="PF01575">
    <property type="entry name" value="MaoC_dehydratas"/>
    <property type="match status" value="1"/>
</dbReference>